<proteinExistence type="predicted"/>
<name>A0A075H7Y8_9ARCH</name>
<evidence type="ECO:0000256" key="1">
    <source>
        <dbReference type="SAM" id="Phobius"/>
    </source>
</evidence>
<sequence>MTSHDNVHIPKESWPKFSWFLIEFALVIVVALVIAWQTSPLFEDYVYTYGWDCEQESQETNCSVEEEKSMDQTMLNWIFWSIVGAVFLGWYLLIRNFVFKKPIL</sequence>
<organism evidence="2">
    <name type="scientific">uncultured marine thaumarchaeote KM3_46_F12</name>
    <dbReference type="NCBI Taxonomy" id="1456160"/>
    <lineage>
        <taxon>Archaea</taxon>
        <taxon>Nitrososphaerota</taxon>
        <taxon>environmental samples</taxon>
    </lineage>
</organism>
<evidence type="ECO:0008006" key="3">
    <source>
        <dbReference type="Google" id="ProtNLM"/>
    </source>
</evidence>
<dbReference type="EMBL" id="KF900894">
    <property type="protein sequence ID" value="AIF10552.1"/>
    <property type="molecule type" value="Genomic_DNA"/>
</dbReference>
<keyword evidence="1" id="KW-0812">Transmembrane</keyword>
<feature type="transmembrane region" description="Helical" evidence="1">
    <location>
        <begin position="77"/>
        <end position="94"/>
    </location>
</feature>
<protein>
    <recommendedName>
        <fullName evidence="3">Transmembrane protein</fullName>
    </recommendedName>
</protein>
<evidence type="ECO:0000313" key="2">
    <source>
        <dbReference type="EMBL" id="AIF10552.1"/>
    </source>
</evidence>
<feature type="transmembrane region" description="Helical" evidence="1">
    <location>
        <begin position="17"/>
        <end position="36"/>
    </location>
</feature>
<accession>A0A075H7Y8</accession>
<keyword evidence="1" id="KW-0472">Membrane</keyword>
<reference evidence="2" key="1">
    <citation type="journal article" date="2014" name="Genome Biol. Evol.">
        <title>Pangenome evidence for extensive interdomain horizontal transfer affecting lineage core and shell genes in uncultured planktonic thaumarchaeota and euryarchaeota.</title>
        <authorList>
            <person name="Deschamps P."/>
            <person name="Zivanovic Y."/>
            <person name="Moreira D."/>
            <person name="Rodriguez-Valera F."/>
            <person name="Lopez-Garcia P."/>
        </authorList>
    </citation>
    <scope>NUCLEOTIDE SEQUENCE</scope>
</reference>
<keyword evidence="1" id="KW-1133">Transmembrane helix</keyword>
<dbReference type="AlphaFoldDB" id="A0A075H7Y8"/>